<dbReference type="AlphaFoldDB" id="A0A7J8KB62"/>
<keyword evidence="1" id="KW-1133">Transmembrane helix</keyword>
<name>A0A7J8KB62_ROUAE</name>
<accession>A0A7J8KB62</accession>
<dbReference type="Proteomes" id="UP000593571">
    <property type="component" value="Unassembled WGS sequence"/>
</dbReference>
<feature type="transmembrane region" description="Helical" evidence="1">
    <location>
        <begin position="68"/>
        <end position="95"/>
    </location>
</feature>
<keyword evidence="1" id="KW-0472">Membrane</keyword>
<evidence type="ECO:0000256" key="1">
    <source>
        <dbReference type="SAM" id="Phobius"/>
    </source>
</evidence>
<proteinExistence type="predicted"/>
<reference evidence="2 3" key="1">
    <citation type="journal article" date="2020" name="Nature">
        <title>Six reference-quality genomes reveal evolution of bat adaptations.</title>
        <authorList>
            <person name="Jebb D."/>
            <person name="Huang Z."/>
            <person name="Pippel M."/>
            <person name="Hughes G.M."/>
            <person name="Lavrichenko K."/>
            <person name="Devanna P."/>
            <person name="Winkler S."/>
            <person name="Jermiin L.S."/>
            <person name="Skirmuntt E.C."/>
            <person name="Katzourakis A."/>
            <person name="Burkitt-Gray L."/>
            <person name="Ray D.A."/>
            <person name="Sullivan K.A.M."/>
            <person name="Roscito J.G."/>
            <person name="Kirilenko B.M."/>
            <person name="Davalos L.M."/>
            <person name="Corthals A.P."/>
            <person name="Power M.L."/>
            <person name="Jones G."/>
            <person name="Ransome R.D."/>
            <person name="Dechmann D.K.N."/>
            <person name="Locatelli A.G."/>
            <person name="Puechmaille S.J."/>
            <person name="Fedrigo O."/>
            <person name="Jarvis E.D."/>
            <person name="Hiller M."/>
            <person name="Vernes S.C."/>
            <person name="Myers E.W."/>
            <person name="Teeling E.C."/>
        </authorList>
    </citation>
    <scope>NUCLEOTIDE SEQUENCE [LARGE SCALE GENOMIC DNA]</scope>
    <source>
        <strain evidence="2">MRouAeg1</strain>
        <tissue evidence="2">Muscle</tissue>
    </source>
</reference>
<dbReference type="EMBL" id="JACASE010000001">
    <property type="protein sequence ID" value="KAF6506123.1"/>
    <property type="molecule type" value="Genomic_DNA"/>
</dbReference>
<evidence type="ECO:0000313" key="2">
    <source>
        <dbReference type="EMBL" id="KAF6506123.1"/>
    </source>
</evidence>
<protein>
    <submittedName>
        <fullName evidence="2">Uncharacterized protein</fullName>
    </submittedName>
</protein>
<evidence type="ECO:0000313" key="3">
    <source>
        <dbReference type="Proteomes" id="UP000593571"/>
    </source>
</evidence>
<comment type="caution">
    <text evidence="2">The sequence shown here is derived from an EMBL/GenBank/DDBJ whole genome shotgun (WGS) entry which is preliminary data.</text>
</comment>
<organism evidence="2 3">
    <name type="scientific">Rousettus aegyptiacus</name>
    <name type="common">Egyptian fruit bat</name>
    <name type="synonym">Pteropus aegyptiacus</name>
    <dbReference type="NCBI Taxonomy" id="9407"/>
    <lineage>
        <taxon>Eukaryota</taxon>
        <taxon>Metazoa</taxon>
        <taxon>Chordata</taxon>
        <taxon>Craniata</taxon>
        <taxon>Vertebrata</taxon>
        <taxon>Euteleostomi</taxon>
        <taxon>Mammalia</taxon>
        <taxon>Eutheria</taxon>
        <taxon>Laurasiatheria</taxon>
        <taxon>Chiroptera</taxon>
        <taxon>Yinpterochiroptera</taxon>
        <taxon>Pteropodoidea</taxon>
        <taxon>Pteropodidae</taxon>
        <taxon>Rousettinae</taxon>
        <taxon>Rousettus</taxon>
    </lineage>
</organism>
<sequence length="123" mass="13957">MFCKKKVKSGLILECSDLLARTGGRYFISEGGVSKKREINIQVKQALDWSNILKVFLKNQVRFRGILLLLKCILLFSSAYLKIILTLKSLLAYYYSLHCPSFGMSCEKNIICSCYLVITSSSK</sequence>
<keyword evidence="1" id="KW-0812">Transmembrane</keyword>
<keyword evidence="3" id="KW-1185">Reference proteome</keyword>
<gene>
    <name evidence="2" type="ORF">HJG63_007951</name>
</gene>